<organism evidence="2 3">
    <name type="scientific">Rhizoctonia solani</name>
    <dbReference type="NCBI Taxonomy" id="456999"/>
    <lineage>
        <taxon>Eukaryota</taxon>
        <taxon>Fungi</taxon>
        <taxon>Dikarya</taxon>
        <taxon>Basidiomycota</taxon>
        <taxon>Agaricomycotina</taxon>
        <taxon>Agaricomycetes</taxon>
        <taxon>Cantharellales</taxon>
        <taxon>Ceratobasidiaceae</taxon>
        <taxon>Rhizoctonia</taxon>
    </lineage>
</organism>
<feature type="compositionally biased region" description="Basic and acidic residues" evidence="1">
    <location>
        <begin position="103"/>
        <end position="113"/>
    </location>
</feature>
<dbReference type="GO" id="GO:0016740">
    <property type="term" value="F:transferase activity"/>
    <property type="evidence" value="ECO:0007669"/>
    <property type="project" value="UniProtKB-KW"/>
</dbReference>
<name>A0A8H8NV73_9AGAM</name>
<sequence length="113" mass="12280">MDDFSASTQNRKREPAGPESLEDIRAAIANIEADYRAKGVTLSGRIVHACHYLPIVSRLNTGETPRVERSGLATPPRTPDFLPRSPEPDVVSPGPSLDGAILDQEKMRPLAGY</sequence>
<feature type="region of interest" description="Disordered" evidence="1">
    <location>
        <begin position="1"/>
        <end position="21"/>
    </location>
</feature>
<reference evidence="2" key="1">
    <citation type="submission" date="2020-05" db="EMBL/GenBank/DDBJ databases">
        <title>Evolutionary and genomic comparisons of hybrid uninucleate and nonhybrid Rhizoctonia fungi.</title>
        <authorList>
            <person name="Li C."/>
            <person name="Chen X."/>
        </authorList>
    </citation>
    <scope>NUCLEOTIDE SEQUENCE</scope>
    <source>
        <strain evidence="2">AG-1 IA</strain>
    </source>
</reference>
<dbReference type="RefSeq" id="XP_043179482.1">
    <property type="nucleotide sequence ID" value="XM_043320470.1"/>
</dbReference>
<evidence type="ECO:0000256" key="1">
    <source>
        <dbReference type="SAM" id="MobiDB-lite"/>
    </source>
</evidence>
<evidence type="ECO:0000313" key="2">
    <source>
        <dbReference type="EMBL" id="QRW19245.1"/>
    </source>
</evidence>
<accession>A0A8H8NV73</accession>
<proteinExistence type="predicted"/>
<protein>
    <submittedName>
        <fullName evidence="2">Glycosyltransferase family 20 protein</fullName>
    </submittedName>
</protein>
<keyword evidence="2" id="KW-0808">Transferase</keyword>
<dbReference type="KEGG" id="rsx:RhiXN_00651"/>
<gene>
    <name evidence="2" type="ORF">RhiXN_00651</name>
</gene>
<evidence type="ECO:0000313" key="3">
    <source>
        <dbReference type="Proteomes" id="UP000650533"/>
    </source>
</evidence>
<dbReference type="EMBL" id="CP059661">
    <property type="protein sequence ID" value="QRW19245.1"/>
    <property type="molecule type" value="Genomic_DNA"/>
</dbReference>
<dbReference type="AlphaFoldDB" id="A0A8H8NV73"/>
<dbReference type="Proteomes" id="UP000650533">
    <property type="component" value="Chromosome 4"/>
</dbReference>
<feature type="region of interest" description="Disordered" evidence="1">
    <location>
        <begin position="61"/>
        <end position="113"/>
    </location>
</feature>
<dbReference type="GeneID" id="67022933"/>